<dbReference type="RefSeq" id="WP_070203901.1">
    <property type="nucleotide sequence ID" value="NZ_LJGZ01000103.1"/>
</dbReference>
<dbReference type="InterPro" id="IPR056911">
    <property type="entry name" value="Phage_Znf_bind_put"/>
</dbReference>
<proteinExistence type="predicted"/>
<name>A0A1E7LJH6_9ACTN</name>
<evidence type="ECO:0000313" key="4">
    <source>
        <dbReference type="Proteomes" id="UP000175971"/>
    </source>
</evidence>
<protein>
    <recommendedName>
        <fullName evidence="2">DNA-binding phage zinc finger domain-containing protein</fullName>
    </recommendedName>
</protein>
<organism evidence="3 4">
    <name type="scientific">Streptomyces nanshensis</name>
    <dbReference type="NCBI Taxonomy" id="518642"/>
    <lineage>
        <taxon>Bacteria</taxon>
        <taxon>Bacillati</taxon>
        <taxon>Actinomycetota</taxon>
        <taxon>Actinomycetes</taxon>
        <taxon>Kitasatosporales</taxon>
        <taxon>Streptomycetaceae</taxon>
        <taxon>Streptomyces</taxon>
    </lineage>
</organism>
<evidence type="ECO:0000259" key="2">
    <source>
        <dbReference type="Pfam" id="PF24623"/>
    </source>
</evidence>
<dbReference type="OrthoDB" id="4764618at2"/>
<keyword evidence="4" id="KW-1185">Reference proteome</keyword>
<evidence type="ECO:0000256" key="1">
    <source>
        <dbReference type="SAM" id="MobiDB-lite"/>
    </source>
</evidence>
<dbReference type="Proteomes" id="UP000175971">
    <property type="component" value="Unassembled WGS sequence"/>
</dbReference>
<sequence>MTPDETVILARYVRALCPQQKFDEYTPDAWHDVLGDWPLATARTAAAAVAKKQPFVSPAEIIAEIRKQRDAKADSFQGPGLPAEVPDADPDDIPAYLAALRTQRTRAADGEQLKRRPVAELIAGVAGSFGRIPAEDADEEIAEVRRPGPLGVECPSCQAPMGRPCRASVPGNRPPRELRTPHAARSRVALGGPAELESPQLIEQRRAASLAHLERLAANEAPRDEAS</sequence>
<dbReference type="AlphaFoldDB" id="A0A1E7LJH6"/>
<accession>A0A1E7LJH6</accession>
<gene>
    <name evidence="3" type="ORF">AN221_32650</name>
</gene>
<dbReference type="EMBL" id="LJGZ01000103">
    <property type="protein sequence ID" value="OEV16357.1"/>
    <property type="molecule type" value="Genomic_DNA"/>
</dbReference>
<dbReference type="PATRIC" id="fig|518642.7.peg.2721"/>
<evidence type="ECO:0000313" key="3">
    <source>
        <dbReference type="EMBL" id="OEV16357.1"/>
    </source>
</evidence>
<comment type="caution">
    <text evidence="3">The sequence shown here is derived from an EMBL/GenBank/DDBJ whole genome shotgun (WGS) entry which is preliminary data.</text>
</comment>
<feature type="domain" description="DNA-binding phage zinc finger" evidence="2">
    <location>
        <begin position="144"/>
        <end position="190"/>
    </location>
</feature>
<feature type="region of interest" description="Disordered" evidence="1">
    <location>
        <begin position="158"/>
        <end position="199"/>
    </location>
</feature>
<dbReference type="Pfam" id="PF24623">
    <property type="entry name" value="Phage_zn_bind_8"/>
    <property type="match status" value="1"/>
</dbReference>
<reference evidence="3 4" key="1">
    <citation type="journal article" date="2016" name="Front. Microbiol.">
        <title>Comparative Genomics Analysis of Streptomyces Species Reveals Their Adaptation to the Marine Environment and Their Diversity at the Genomic Level.</title>
        <authorList>
            <person name="Tian X."/>
            <person name="Zhang Z."/>
            <person name="Yang T."/>
            <person name="Chen M."/>
            <person name="Li J."/>
            <person name="Chen F."/>
            <person name="Yang J."/>
            <person name="Li W."/>
            <person name="Zhang B."/>
            <person name="Zhang Z."/>
            <person name="Wu J."/>
            <person name="Zhang C."/>
            <person name="Long L."/>
            <person name="Xiao J."/>
        </authorList>
    </citation>
    <scope>NUCLEOTIDE SEQUENCE [LARGE SCALE GENOMIC DNA]</scope>
    <source>
        <strain evidence="3 4">SCSIO M10372</strain>
    </source>
</reference>